<comment type="function">
    <text evidence="22">Member of the two-component regulatory system NreB/NreC involved in the control of dissimilatory nitrate/nitrite reduction in response to oxygen. NreB functions as a direct oxygen sensor histidine kinase which is autophosphorylated, in the absence of oxygen, probably at the conserved histidine residue, and transfers its phosphate group probably to a conserved aspartate residue of NreC. NreB/NreC activates the expression of the nitrate (narGHJI) and nitrite (nir) reductase operons, as well as the putative nitrate transporter gene narT.</text>
</comment>
<evidence type="ECO:0000256" key="8">
    <source>
        <dbReference type="ARBA" id="ARBA00022485"/>
    </source>
</evidence>
<sequence>MKRTPFMGIRWKWVCVHLLAAVLVMSTSAVAITALFGLPIPFLLLAHTPTLLGAAVLIAAAGTVPGYVYGGRMKRKLEQLADAVYHYERGYFTHRVPGSLTLENDETGVLSAHLNTMAERVELQVESLQRLASEKSELGERLKAAAVLEERQRIARDLHDAVSQQLFAITMMTSALAESEDLNADKSRKRLAAVQSLAEEAQKEMRALLLQLRPAVLQRATLKEGFEELLQQYAEKHDVSIQSEIEDLHGMAGGVADHLVRILQESLSNAAKHSQAASITVKLFLSGGQIHLKITDDGIGFDKARVQASSYGLRIIRERAVEIGGVADIVSVPGAGTQIHVLVPCSDREQEQEGERSS</sequence>
<evidence type="ECO:0000256" key="25">
    <source>
        <dbReference type="SAM" id="Phobius"/>
    </source>
</evidence>
<comment type="catalytic activity">
    <reaction evidence="1">
        <text>ATP + protein L-histidine = ADP + protein N-phospho-L-histidine.</text>
        <dbReference type="EC" id="2.7.13.3"/>
    </reaction>
</comment>
<evidence type="ECO:0000256" key="9">
    <source>
        <dbReference type="ARBA" id="ARBA00022490"/>
    </source>
</evidence>
<evidence type="ECO:0000256" key="5">
    <source>
        <dbReference type="ARBA" id="ARBA00012438"/>
    </source>
</evidence>
<dbReference type="SMART" id="SM00387">
    <property type="entry name" value="HATPase_c"/>
    <property type="match status" value="1"/>
</dbReference>
<feature type="transmembrane region" description="Helical" evidence="25">
    <location>
        <begin position="50"/>
        <end position="70"/>
    </location>
</feature>
<dbReference type="EMBL" id="JBHTLU010000004">
    <property type="protein sequence ID" value="MFD1218651.1"/>
    <property type="molecule type" value="Genomic_DNA"/>
</dbReference>
<dbReference type="InterPro" id="IPR036890">
    <property type="entry name" value="HATPase_C_sf"/>
</dbReference>
<keyword evidence="12 25" id="KW-0812">Transmembrane</keyword>
<evidence type="ECO:0000256" key="4">
    <source>
        <dbReference type="ARBA" id="ARBA00004651"/>
    </source>
</evidence>
<evidence type="ECO:0000256" key="3">
    <source>
        <dbReference type="ARBA" id="ARBA00004496"/>
    </source>
</evidence>
<keyword evidence="19" id="KW-0902">Two-component regulatory system</keyword>
<name>A0ABW3UG29_9BACL</name>
<dbReference type="PRINTS" id="PR00344">
    <property type="entry name" value="BCTRLSENSOR"/>
</dbReference>
<dbReference type="CDD" id="cd16917">
    <property type="entry name" value="HATPase_UhpB-NarQ-NarX-like"/>
    <property type="match status" value="1"/>
</dbReference>
<keyword evidence="24" id="KW-0175">Coiled coil</keyword>
<keyword evidence="17 25" id="KW-1133">Transmembrane helix</keyword>
<evidence type="ECO:0000256" key="23">
    <source>
        <dbReference type="ARBA" id="ARBA00030800"/>
    </source>
</evidence>
<evidence type="ECO:0000256" key="20">
    <source>
        <dbReference type="ARBA" id="ARBA00023014"/>
    </source>
</evidence>
<comment type="caution">
    <text evidence="28">The sequence shown here is derived from an EMBL/GenBank/DDBJ whole genome shotgun (WGS) entry which is preliminary data.</text>
</comment>
<keyword evidence="11" id="KW-0808">Transferase</keyword>
<dbReference type="InterPro" id="IPR050482">
    <property type="entry name" value="Sensor_HK_TwoCompSys"/>
</dbReference>
<dbReference type="InterPro" id="IPR004358">
    <property type="entry name" value="Sig_transdc_His_kin-like_C"/>
</dbReference>
<feature type="coiled-coil region" evidence="24">
    <location>
        <begin position="184"/>
        <end position="211"/>
    </location>
</feature>
<dbReference type="PROSITE" id="PS50109">
    <property type="entry name" value="HIS_KIN"/>
    <property type="match status" value="1"/>
</dbReference>
<dbReference type="InterPro" id="IPR011712">
    <property type="entry name" value="Sig_transdc_His_kin_sub3_dim/P"/>
</dbReference>
<evidence type="ECO:0000256" key="6">
    <source>
        <dbReference type="ARBA" id="ARBA00017322"/>
    </source>
</evidence>
<dbReference type="SUPFAM" id="SSF55874">
    <property type="entry name" value="ATPase domain of HSP90 chaperone/DNA topoisomerase II/histidine kinase"/>
    <property type="match status" value="1"/>
</dbReference>
<feature type="domain" description="Histidine kinase" evidence="26">
    <location>
        <begin position="157"/>
        <end position="347"/>
    </location>
</feature>
<evidence type="ECO:0000256" key="17">
    <source>
        <dbReference type="ARBA" id="ARBA00022989"/>
    </source>
</evidence>
<dbReference type="Gene3D" id="6.10.340.10">
    <property type="match status" value="1"/>
</dbReference>
<dbReference type="PROSITE" id="PS50885">
    <property type="entry name" value="HAMP"/>
    <property type="match status" value="1"/>
</dbReference>
<dbReference type="PANTHER" id="PTHR24421">
    <property type="entry name" value="NITRATE/NITRITE SENSOR PROTEIN NARX-RELATED"/>
    <property type="match status" value="1"/>
</dbReference>
<dbReference type="InterPro" id="IPR005467">
    <property type="entry name" value="His_kinase_dom"/>
</dbReference>
<evidence type="ECO:0000259" key="26">
    <source>
        <dbReference type="PROSITE" id="PS50109"/>
    </source>
</evidence>
<dbReference type="InterPro" id="IPR003660">
    <property type="entry name" value="HAMP_dom"/>
</dbReference>
<evidence type="ECO:0000256" key="1">
    <source>
        <dbReference type="ARBA" id="ARBA00000085"/>
    </source>
</evidence>
<evidence type="ECO:0000256" key="10">
    <source>
        <dbReference type="ARBA" id="ARBA00022553"/>
    </source>
</evidence>
<proteinExistence type="predicted"/>
<comment type="cofactor">
    <cofactor evidence="2">
        <name>[4Fe-4S] cluster</name>
        <dbReference type="ChEBI" id="CHEBI:49883"/>
    </cofactor>
</comment>
<dbReference type="Proteomes" id="UP001597180">
    <property type="component" value="Unassembled WGS sequence"/>
</dbReference>
<dbReference type="Gene3D" id="1.20.5.1930">
    <property type="match status" value="1"/>
</dbReference>
<keyword evidence="21 25" id="KW-0472">Membrane</keyword>
<evidence type="ECO:0000256" key="22">
    <source>
        <dbReference type="ARBA" id="ARBA00024827"/>
    </source>
</evidence>
<evidence type="ECO:0000313" key="28">
    <source>
        <dbReference type="EMBL" id="MFD1218651.1"/>
    </source>
</evidence>
<feature type="domain" description="HAMP" evidence="27">
    <location>
        <begin position="71"/>
        <end position="126"/>
    </location>
</feature>
<reference evidence="29" key="1">
    <citation type="journal article" date="2019" name="Int. J. Syst. Evol. Microbiol.">
        <title>The Global Catalogue of Microorganisms (GCM) 10K type strain sequencing project: providing services to taxonomists for standard genome sequencing and annotation.</title>
        <authorList>
            <consortium name="The Broad Institute Genomics Platform"/>
            <consortium name="The Broad Institute Genome Sequencing Center for Infectious Disease"/>
            <person name="Wu L."/>
            <person name="Ma J."/>
        </authorList>
    </citation>
    <scope>NUCLEOTIDE SEQUENCE [LARGE SCALE GENOMIC DNA]</scope>
    <source>
        <strain evidence="29">CCUG 53270</strain>
    </source>
</reference>
<keyword evidence="10" id="KW-0597">Phosphoprotein</keyword>
<evidence type="ECO:0000256" key="13">
    <source>
        <dbReference type="ARBA" id="ARBA00022723"/>
    </source>
</evidence>
<evidence type="ECO:0000256" key="12">
    <source>
        <dbReference type="ARBA" id="ARBA00022692"/>
    </source>
</evidence>
<keyword evidence="20" id="KW-0411">Iron-sulfur</keyword>
<dbReference type="InterPro" id="IPR003594">
    <property type="entry name" value="HATPase_dom"/>
</dbReference>
<dbReference type="RefSeq" id="WP_345586726.1">
    <property type="nucleotide sequence ID" value="NZ_BAABJG010000005.1"/>
</dbReference>
<evidence type="ECO:0000256" key="19">
    <source>
        <dbReference type="ARBA" id="ARBA00023012"/>
    </source>
</evidence>
<evidence type="ECO:0000256" key="14">
    <source>
        <dbReference type="ARBA" id="ARBA00022741"/>
    </source>
</evidence>
<dbReference type="EC" id="2.7.13.3" evidence="5"/>
<accession>A0ABW3UG29</accession>
<evidence type="ECO:0000313" key="29">
    <source>
        <dbReference type="Proteomes" id="UP001597180"/>
    </source>
</evidence>
<keyword evidence="29" id="KW-1185">Reference proteome</keyword>
<dbReference type="Pfam" id="PF07730">
    <property type="entry name" value="HisKA_3"/>
    <property type="match status" value="1"/>
</dbReference>
<protein>
    <recommendedName>
        <fullName evidence="6">Oxygen sensor histidine kinase NreB</fullName>
        <ecNumber evidence="5">2.7.13.3</ecNumber>
    </recommendedName>
    <alternativeName>
        <fullName evidence="23">Nitrogen regulation protein B</fullName>
    </alternativeName>
</protein>
<evidence type="ECO:0000256" key="11">
    <source>
        <dbReference type="ARBA" id="ARBA00022679"/>
    </source>
</evidence>
<keyword evidence="15 28" id="KW-0418">Kinase</keyword>
<keyword evidence="13" id="KW-0479">Metal-binding</keyword>
<evidence type="ECO:0000256" key="15">
    <source>
        <dbReference type="ARBA" id="ARBA00022777"/>
    </source>
</evidence>
<keyword evidence="8" id="KW-0004">4Fe-4S</keyword>
<dbReference type="Pfam" id="PF02518">
    <property type="entry name" value="HATPase_c"/>
    <property type="match status" value="1"/>
</dbReference>
<gene>
    <name evidence="28" type="ORF">ACFQ4B_00855</name>
</gene>
<keyword evidence="16" id="KW-0067">ATP-binding</keyword>
<evidence type="ECO:0000256" key="7">
    <source>
        <dbReference type="ARBA" id="ARBA00022475"/>
    </source>
</evidence>
<evidence type="ECO:0000259" key="27">
    <source>
        <dbReference type="PROSITE" id="PS50885"/>
    </source>
</evidence>
<keyword evidence="9" id="KW-0963">Cytoplasm</keyword>
<dbReference type="PANTHER" id="PTHR24421:SF37">
    <property type="entry name" value="SENSOR HISTIDINE KINASE NARS"/>
    <property type="match status" value="1"/>
</dbReference>
<dbReference type="CDD" id="cd06225">
    <property type="entry name" value="HAMP"/>
    <property type="match status" value="1"/>
</dbReference>
<comment type="subcellular location">
    <subcellularLocation>
        <location evidence="4">Cell membrane</location>
        <topology evidence="4">Multi-pass membrane protein</topology>
    </subcellularLocation>
    <subcellularLocation>
        <location evidence="3">Cytoplasm</location>
    </subcellularLocation>
</comment>
<evidence type="ECO:0000256" key="2">
    <source>
        <dbReference type="ARBA" id="ARBA00001966"/>
    </source>
</evidence>
<evidence type="ECO:0000256" key="16">
    <source>
        <dbReference type="ARBA" id="ARBA00022840"/>
    </source>
</evidence>
<evidence type="ECO:0000256" key="21">
    <source>
        <dbReference type="ARBA" id="ARBA00023136"/>
    </source>
</evidence>
<keyword evidence="18" id="KW-0408">Iron</keyword>
<dbReference type="SMART" id="SM00304">
    <property type="entry name" value="HAMP"/>
    <property type="match status" value="1"/>
</dbReference>
<dbReference type="Gene3D" id="3.30.565.10">
    <property type="entry name" value="Histidine kinase-like ATPase, C-terminal domain"/>
    <property type="match status" value="1"/>
</dbReference>
<keyword evidence="7" id="KW-1003">Cell membrane</keyword>
<evidence type="ECO:0000256" key="18">
    <source>
        <dbReference type="ARBA" id="ARBA00023004"/>
    </source>
</evidence>
<dbReference type="GO" id="GO:0016301">
    <property type="term" value="F:kinase activity"/>
    <property type="evidence" value="ECO:0007669"/>
    <property type="project" value="UniProtKB-KW"/>
</dbReference>
<evidence type="ECO:0000256" key="24">
    <source>
        <dbReference type="SAM" id="Coils"/>
    </source>
</evidence>
<organism evidence="28 29">
    <name type="scientific">Paenibacillus vulneris</name>
    <dbReference type="NCBI Taxonomy" id="1133364"/>
    <lineage>
        <taxon>Bacteria</taxon>
        <taxon>Bacillati</taxon>
        <taxon>Bacillota</taxon>
        <taxon>Bacilli</taxon>
        <taxon>Bacillales</taxon>
        <taxon>Paenibacillaceae</taxon>
        <taxon>Paenibacillus</taxon>
    </lineage>
</organism>
<keyword evidence="14" id="KW-0547">Nucleotide-binding</keyword>